<proteinExistence type="inferred from homology"/>
<keyword evidence="3" id="KW-0812">Transmembrane</keyword>
<dbReference type="NCBIfam" id="TIGR00797">
    <property type="entry name" value="matE"/>
    <property type="match status" value="1"/>
</dbReference>
<evidence type="ECO:0000256" key="1">
    <source>
        <dbReference type="ARBA" id="ARBA00004141"/>
    </source>
</evidence>
<evidence type="ECO:0000313" key="7">
    <source>
        <dbReference type="Proteomes" id="UP000480222"/>
    </source>
</evidence>
<dbReference type="PANTHER" id="PTHR42893:SF46">
    <property type="entry name" value="PROTEIN DETOXIFICATION 44, CHLOROPLASTIC"/>
    <property type="match status" value="1"/>
</dbReference>
<evidence type="ECO:0000256" key="2">
    <source>
        <dbReference type="ARBA" id="ARBA00010199"/>
    </source>
</evidence>
<protein>
    <submittedName>
        <fullName evidence="6">MATE family efflux transporter</fullName>
    </submittedName>
</protein>
<dbReference type="EMBL" id="CADDAV010000020">
    <property type="protein sequence ID" value="CAB0609503.1"/>
    <property type="molecule type" value="Genomic_DNA"/>
</dbReference>
<dbReference type="PANTHER" id="PTHR42893">
    <property type="entry name" value="PROTEIN DETOXIFICATION 44, CHLOROPLASTIC-RELATED"/>
    <property type="match status" value="1"/>
</dbReference>
<sequence length="439" mass="46535">MNTSLNDTADRSAHITAVTVLALALPSLGVLAATPLYLLLDTAVVGGLGTVALAALGAGTVIYSQVTTQLTFLSYGTTARSARLYGAGKQGEAVYEGVQATWIALLVGAVLATILFFGAPTFAWWLTGNREVANNAGHWLRITAFGVPLILAIMAGNGWLRGIQNTRAPLVFTLAGVIPGACAVPFFVHWWGLVGSAWANLMGTSITAVLFVGCLARYHRGSWRPQWRIMKTQLVLGRDLILRSFSFQVSFLSAAAVAGRFGAESLAAHQVLMQLWGFLTLVLDSLAIAGQTLTGAALGAGSAAVARAVGEKSIRYSTFFGVVLAAVFAVGWSVIPQVFTRDTNVLNVMAGPWWQLVALIALGGVVFALDGILLGASDAAFLRTVSIASVVCGFLPGVWLALIFDAGLVGVWWGLIAFLCIRLGTCWWRFRSMKWARVS</sequence>
<evidence type="ECO:0000256" key="4">
    <source>
        <dbReference type="ARBA" id="ARBA00022989"/>
    </source>
</evidence>
<evidence type="ECO:0000313" key="6">
    <source>
        <dbReference type="EMBL" id="CAB0609503.1"/>
    </source>
</evidence>
<dbReference type="Proteomes" id="UP000480222">
    <property type="component" value="Unassembled WGS sequence"/>
</dbReference>
<comment type="caution">
    <text evidence="6">The sequence shown here is derived from an EMBL/GenBank/DDBJ whole genome shotgun (WGS) entry which is preliminary data.</text>
</comment>
<dbReference type="RefSeq" id="WP_014309403.1">
    <property type="nucleotide sequence ID" value="NZ_CP039522.1"/>
</dbReference>
<evidence type="ECO:0000256" key="3">
    <source>
        <dbReference type="ARBA" id="ARBA00022692"/>
    </source>
</evidence>
<name>A0A1L9GAA9_CORDP</name>
<dbReference type="AlphaFoldDB" id="A0A1L9GAA9"/>
<gene>
    <name evidence="6" type="ORF">CIP107547_01683</name>
</gene>
<dbReference type="OMA" id="MDGIWLA"/>
<keyword evidence="4" id="KW-1133">Transmembrane helix</keyword>
<organism evidence="6 7">
    <name type="scientific">Corynebacterium diphtheriae</name>
    <dbReference type="NCBI Taxonomy" id="1717"/>
    <lineage>
        <taxon>Bacteria</taxon>
        <taxon>Bacillati</taxon>
        <taxon>Actinomycetota</taxon>
        <taxon>Actinomycetes</taxon>
        <taxon>Mycobacteriales</taxon>
        <taxon>Corynebacteriaceae</taxon>
        <taxon>Corynebacterium</taxon>
    </lineage>
</organism>
<dbReference type="InterPro" id="IPR002528">
    <property type="entry name" value="MATE_fam"/>
</dbReference>
<comment type="subcellular location">
    <subcellularLocation>
        <location evidence="1">Membrane</location>
        <topology evidence="1">Multi-pass membrane protein</topology>
    </subcellularLocation>
</comment>
<dbReference type="InterPro" id="IPR044644">
    <property type="entry name" value="DinF-like"/>
</dbReference>
<dbReference type="GO" id="GO:0042910">
    <property type="term" value="F:xenobiotic transmembrane transporter activity"/>
    <property type="evidence" value="ECO:0007669"/>
    <property type="project" value="InterPro"/>
</dbReference>
<accession>A0A1L9GAA9</accession>
<reference evidence="6 7" key="1">
    <citation type="submission" date="2020-02" db="EMBL/GenBank/DDBJ databases">
        <authorList>
            <person name="Brisse S."/>
        </authorList>
    </citation>
    <scope>NUCLEOTIDE SEQUENCE [LARGE SCALE GENOMIC DNA]</scope>
    <source>
        <strain evidence="6">CIP107547</strain>
    </source>
</reference>
<keyword evidence="5" id="KW-0472">Membrane</keyword>
<dbReference type="Pfam" id="PF01554">
    <property type="entry name" value="MatE"/>
    <property type="match status" value="2"/>
</dbReference>
<comment type="similarity">
    <text evidence="2">Belongs to the multi antimicrobial extrusion (MATE) (TC 2.A.66.1) family.</text>
</comment>
<evidence type="ECO:0000256" key="5">
    <source>
        <dbReference type="ARBA" id="ARBA00023136"/>
    </source>
</evidence>
<dbReference type="GO" id="GO:0015297">
    <property type="term" value="F:antiporter activity"/>
    <property type="evidence" value="ECO:0007669"/>
    <property type="project" value="InterPro"/>
</dbReference>
<dbReference type="GO" id="GO:0005886">
    <property type="term" value="C:plasma membrane"/>
    <property type="evidence" value="ECO:0007669"/>
    <property type="project" value="TreeGrafter"/>
</dbReference>
<dbReference type="CDD" id="cd13136">
    <property type="entry name" value="MATE_DinF_like"/>
    <property type="match status" value="1"/>
</dbReference>